<comment type="caution">
    <text evidence="1">The sequence shown here is derived from an EMBL/GenBank/DDBJ whole genome shotgun (WGS) entry which is preliminary data.</text>
</comment>
<evidence type="ECO:0000313" key="1">
    <source>
        <dbReference type="EMBL" id="GJF00079.1"/>
    </source>
</evidence>
<accession>A0A9P3LLT1</accession>
<dbReference type="Proteomes" id="UP000703269">
    <property type="component" value="Unassembled WGS sequence"/>
</dbReference>
<evidence type="ECO:0000313" key="2">
    <source>
        <dbReference type="Proteomes" id="UP000703269"/>
    </source>
</evidence>
<gene>
    <name evidence="1" type="ORF">PsYK624_163580</name>
</gene>
<organism evidence="1 2">
    <name type="scientific">Phanerochaete sordida</name>
    <dbReference type="NCBI Taxonomy" id="48140"/>
    <lineage>
        <taxon>Eukaryota</taxon>
        <taxon>Fungi</taxon>
        <taxon>Dikarya</taxon>
        <taxon>Basidiomycota</taxon>
        <taxon>Agaricomycotina</taxon>
        <taxon>Agaricomycetes</taxon>
        <taxon>Polyporales</taxon>
        <taxon>Phanerochaetaceae</taxon>
        <taxon>Phanerochaete</taxon>
    </lineage>
</organism>
<dbReference type="EMBL" id="BPQB01000132">
    <property type="protein sequence ID" value="GJF00079.1"/>
    <property type="molecule type" value="Genomic_DNA"/>
</dbReference>
<keyword evidence="2" id="KW-1185">Reference proteome</keyword>
<dbReference type="AlphaFoldDB" id="A0A9P3LLT1"/>
<protein>
    <submittedName>
        <fullName evidence="1">Uncharacterized protein</fullName>
    </submittedName>
</protein>
<reference evidence="1 2" key="1">
    <citation type="submission" date="2021-08" db="EMBL/GenBank/DDBJ databases">
        <title>Draft Genome Sequence of Phanerochaete sordida strain YK-624.</title>
        <authorList>
            <person name="Mori T."/>
            <person name="Dohra H."/>
            <person name="Suzuki T."/>
            <person name="Kawagishi H."/>
            <person name="Hirai H."/>
        </authorList>
    </citation>
    <scope>NUCLEOTIDE SEQUENCE [LARGE SCALE GENOMIC DNA]</scope>
    <source>
        <strain evidence="1 2">YK-624</strain>
    </source>
</reference>
<name>A0A9P3LLT1_9APHY</name>
<sequence length="76" mass="8750">MNGLLVITTTASHRSLVSIVSKLRGVIFVSDQRSKINGYRDRAVRREGWRIECIHDLRRRERDPGPPHPEARASCR</sequence>
<proteinExistence type="predicted"/>